<feature type="transmembrane region" description="Helical" evidence="2">
    <location>
        <begin position="21"/>
        <end position="47"/>
    </location>
</feature>
<feature type="region of interest" description="Disordered" evidence="1">
    <location>
        <begin position="115"/>
        <end position="164"/>
    </location>
</feature>
<evidence type="ECO:0000313" key="3">
    <source>
        <dbReference type="EMBL" id="KAF7377252.1"/>
    </source>
</evidence>
<dbReference type="OrthoDB" id="2537432at2759"/>
<proteinExistence type="predicted"/>
<protein>
    <submittedName>
        <fullName evidence="3">Uncharacterized protein</fullName>
    </submittedName>
</protein>
<comment type="caution">
    <text evidence="3">The sequence shown here is derived from an EMBL/GenBank/DDBJ whole genome shotgun (WGS) entry which is preliminary data.</text>
</comment>
<dbReference type="Proteomes" id="UP000623467">
    <property type="component" value="Unassembled WGS sequence"/>
</dbReference>
<dbReference type="EMBL" id="JACAZH010000001">
    <property type="protein sequence ID" value="KAF7377252.1"/>
    <property type="molecule type" value="Genomic_DNA"/>
</dbReference>
<sequence length="202" mass="21627">MADHPYPPRVHGSLSCVFCPVILSAFVVLLSAAILLIFGSLILGYYWSTNCLLTSFLVVDVDAHRRPHGAAVSTTCTLRTVGGPDHFSDTRSYEPPVPPLSLPLACDPRAERGMSNFRSLSRDPTDNGDADVHAPGEPIRAREEKGKRKTGLVRGTASSGEYQREYGKGCGFAEVPSSGRGGAGNLVPRPAPAYDCGRTDRV</sequence>
<organism evidence="3 4">
    <name type="scientific">Mycena sanguinolenta</name>
    <dbReference type="NCBI Taxonomy" id="230812"/>
    <lineage>
        <taxon>Eukaryota</taxon>
        <taxon>Fungi</taxon>
        <taxon>Dikarya</taxon>
        <taxon>Basidiomycota</taxon>
        <taxon>Agaricomycotina</taxon>
        <taxon>Agaricomycetes</taxon>
        <taxon>Agaricomycetidae</taxon>
        <taxon>Agaricales</taxon>
        <taxon>Marasmiineae</taxon>
        <taxon>Mycenaceae</taxon>
        <taxon>Mycena</taxon>
    </lineage>
</organism>
<reference evidence="3" key="1">
    <citation type="submission" date="2020-05" db="EMBL/GenBank/DDBJ databases">
        <title>Mycena genomes resolve the evolution of fungal bioluminescence.</title>
        <authorList>
            <person name="Tsai I.J."/>
        </authorList>
    </citation>
    <scope>NUCLEOTIDE SEQUENCE</scope>
    <source>
        <strain evidence="3">160909Yilan</strain>
    </source>
</reference>
<keyword evidence="2" id="KW-1133">Transmembrane helix</keyword>
<accession>A0A8H6ZGC6</accession>
<evidence type="ECO:0000313" key="4">
    <source>
        <dbReference type="Proteomes" id="UP000623467"/>
    </source>
</evidence>
<feature type="compositionally biased region" description="Basic and acidic residues" evidence="1">
    <location>
        <begin position="120"/>
        <end position="146"/>
    </location>
</feature>
<gene>
    <name evidence="3" type="ORF">MSAN_00145500</name>
</gene>
<evidence type="ECO:0000256" key="2">
    <source>
        <dbReference type="SAM" id="Phobius"/>
    </source>
</evidence>
<keyword evidence="2" id="KW-0812">Transmembrane</keyword>
<feature type="region of interest" description="Disordered" evidence="1">
    <location>
        <begin position="178"/>
        <end position="202"/>
    </location>
</feature>
<evidence type="ECO:0000256" key="1">
    <source>
        <dbReference type="SAM" id="MobiDB-lite"/>
    </source>
</evidence>
<keyword evidence="2" id="KW-0472">Membrane</keyword>
<dbReference type="AlphaFoldDB" id="A0A8H6ZGC6"/>
<keyword evidence="4" id="KW-1185">Reference proteome</keyword>
<name>A0A8H6ZGC6_9AGAR</name>